<keyword evidence="2" id="KW-0812">Transmembrane</keyword>
<gene>
    <name evidence="3" type="ORF">Aru02nite_56190</name>
</gene>
<feature type="region of interest" description="Disordered" evidence="1">
    <location>
        <begin position="60"/>
        <end position="79"/>
    </location>
</feature>
<evidence type="ECO:0000256" key="1">
    <source>
        <dbReference type="SAM" id="MobiDB-lite"/>
    </source>
</evidence>
<evidence type="ECO:0000313" key="4">
    <source>
        <dbReference type="Proteomes" id="UP000612808"/>
    </source>
</evidence>
<evidence type="ECO:0000256" key="2">
    <source>
        <dbReference type="SAM" id="Phobius"/>
    </source>
</evidence>
<name>A0A8J3J4T7_9ACTN</name>
<dbReference type="AlphaFoldDB" id="A0A8J3J4T7"/>
<dbReference type="Proteomes" id="UP000612808">
    <property type="component" value="Unassembled WGS sequence"/>
</dbReference>
<keyword evidence="4" id="KW-1185">Reference proteome</keyword>
<proteinExistence type="predicted"/>
<dbReference type="RefSeq" id="WP_203662636.1">
    <property type="nucleotide sequence ID" value="NZ_BAAAZM010000012.1"/>
</dbReference>
<sequence>MRDLVMLLAVVAVFGPVLVVLWRMAGWVRRRGVGGAVVGPAEEIWHPNAREYRFVIEAQDERMAPRPETGGRPEDGPPA</sequence>
<dbReference type="EMBL" id="BOMB01000033">
    <property type="protein sequence ID" value="GID14730.1"/>
    <property type="molecule type" value="Genomic_DNA"/>
</dbReference>
<comment type="caution">
    <text evidence="3">The sequence shown here is derived from an EMBL/GenBank/DDBJ whole genome shotgun (WGS) entry which is preliminary data.</text>
</comment>
<keyword evidence="2" id="KW-1133">Transmembrane helix</keyword>
<feature type="transmembrane region" description="Helical" evidence="2">
    <location>
        <begin position="6"/>
        <end position="25"/>
    </location>
</feature>
<organism evidence="3 4">
    <name type="scientific">Actinocatenispora rupis</name>
    <dbReference type="NCBI Taxonomy" id="519421"/>
    <lineage>
        <taxon>Bacteria</taxon>
        <taxon>Bacillati</taxon>
        <taxon>Actinomycetota</taxon>
        <taxon>Actinomycetes</taxon>
        <taxon>Micromonosporales</taxon>
        <taxon>Micromonosporaceae</taxon>
        <taxon>Actinocatenispora</taxon>
    </lineage>
</organism>
<evidence type="ECO:0000313" key="3">
    <source>
        <dbReference type="EMBL" id="GID14730.1"/>
    </source>
</evidence>
<protein>
    <submittedName>
        <fullName evidence="3">Uncharacterized protein</fullName>
    </submittedName>
</protein>
<keyword evidence="2" id="KW-0472">Membrane</keyword>
<reference evidence="3" key="1">
    <citation type="submission" date="2021-01" db="EMBL/GenBank/DDBJ databases">
        <title>Whole genome shotgun sequence of Actinocatenispora rupis NBRC 107355.</title>
        <authorList>
            <person name="Komaki H."/>
            <person name="Tamura T."/>
        </authorList>
    </citation>
    <scope>NUCLEOTIDE SEQUENCE</scope>
    <source>
        <strain evidence="3">NBRC 107355</strain>
    </source>
</reference>
<accession>A0A8J3J4T7</accession>